<dbReference type="EMBL" id="QFXD01000262">
    <property type="protein sequence ID" value="RDH87996.1"/>
    <property type="molecule type" value="Genomic_DNA"/>
</dbReference>
<protein>
    <recommendedName>
        <fullName evidence="4">Squalene cyclase C-terminal domain-containing protein</fullName>
    </recommendedName>
</protein>
<evidence type="ECO:0000313" key="2">
    <source>
        <dbReference type="EMBL" id="RDH87996.1"/>
    </source>
</evidence>
<dbReference type="Gene3D" id="1.50.10.20">
    <property type="match status" value="2"/>
</dbReference>
<dbReference type="SUPFAM" id="SSF48239">
    <property type="entry name" value="Terpenoid cyclases/Protein prenyltransferases"/>
    <property type="match status" value="1"/>
</dbReference>
<organism evidence="2 3">
    <name type="scientific">endosymbiont of Lamellibrachia luymesi</name>
    <dbReference type="NCBI Taxonomy" id="2200907"/>
    <lineage>
        <taxon>Bacteria</taxon>
        <taxon>Pseudomonadati</taxon>
        <taxon>Pseudomonadota</taxon>
        <taxon>Gammaproteobacteria</taxon>
        <taxon>sulfur-oxidizing symbionts</taxon>
    </lineage>
</organism>
<proteinExistence type="predicted"/>
<sequence length="359" mass="40113">MKFIIKALAFLFTFLLAFSVSATDASMDSGLKSKAKRATDNGLRYLREQQDENGSWSGSVGITSLALRAYLESRRKYTEDDGPFITRPVQFLLSHVKEDGSISESINNRNYNTAVAITALQATGNPKYRQTIENGQKFLKGLQLDEKAGYKKDHKYYGGIGYGGDERPDLSNEYLAIEAMKATSLDPNDPVWEKALVFVSRSQNNSETNDLKWAKNDGGFAYMPGYSPHGDAVSYGSMTHAGLISLLFAGVDKNAPRVQSAFNWIRANYTLDENPGAKKNQGLFYYYNAFAKSMYAFGEAEVTDSNGIKHNWRNDLTEKLLGLQDKDGSWVNPDSPRWWEGNKNLVTAWAVISLNHVIR</sequence>
<feature type="chain" id="PRO_5017034347" description="Squalene cyclase C-terminal domain-containing protein" evidence="1">
    <location>
        <begin position="23"/>
        <end position="359"/>
    </location>
</feature>
<dbReference type="CDD" id="cd00688">
    <property type="entry name" value="ISOPREN_C2_like"/>
    <property type="match status" value="1"/>
</dbReference>
<reference evidence="2 3" key="1">
    <citation type="journal article" date="2018" name="ISME J.">
        <title>Endosymbiont genomes yield clues of tubeworm success.</title>
        <authorList>
            <person name="Li Y."/>
            <person name="Liles M.R."/>
            <person name="Halanych K.M."/>
        </authorList>
    </citation>
    <scope>NUCLEOTIDE SEQUENCE [LARGE SCALE GENOMIC DNA]</scope>
    <source>
        <strain evidence="2">A1422</strain>
    </source>
</reference>
<evidence type="ECO:0008006" key="4">
    <source>
        <dbReference type="Google" id="ProtNLM"/>
    </source>
</evidence>
<feature type="signal peptide" evidence="1">
    <location>
        <begin position="1"/>
        <end position="22"/>
    </location>
</feature>
<accession>A0A370DSD9</accession>
<dbReference type="Proteomes" id="UP000255508">
    <property type="component" value="Unassembled WGS sequence"/>
</dbReference>
<comment type="caution">
    <text evidence="2">The sequence shown here is derived from an EMBL/GenBank/DDBJ whole genome shotgun (WGS) entry which is preliminary data.</text>
</comment>
<evidence type="ECO:0000313" key="3">
    <source>
        <dbReference type="Proteomes" id="UP000255508"/>
    </source>
</evidence>
<keyword evidence="1" id="KW-0732">Signal</keyword>
<evidence type="ECO:0000256" key="1">
    <source>
        <dbReference type="SAM" id="SignalP"/>
    </source>
</evidence>
<name>A0A370DSD9_9GAMM</name>
<dbReference type="AlphaFoldDB" id="A0A370DSD9"/>
<dbReference type="InterPro" id="IPR008930">
    <property type="entry name" value="Terpenoid_cyclase/PrenylTrfase"/>
</dbReference>
<gene>
    <name evidence="2" type="ORF">DIZ79_15125</name>
</gene>